<keyword evidence="9" id="KW-1185">Reference proteome</keyword>
<feature type="compositionally biased region" description="Low complexity" evidence="5">
    <location>
        <begin position="37"/>
        <end position="59"/>
    </location>
</feature>
<comment type="subcellular location">
    <subcellularLocation>
        <location evidence="1">Cell envelope</location>
    </subcellularLocation>
</comment>
<comment type="similarity">
    <text evidence="2">Belongs to the bacterial solute-binding protein 8 family.</text>
</comment>
<evidence type="ECO:0000313" key="8">
    <source>
        <dbReference type="EMBL" id="KAB3519137.1"/>
    </source>
</evidence>
<evidence type="ECO:0000256" key="5">
    <source>
        <dbReference type="SAM" id="MobiDB-lite"/>
    </source>
</evidence>
<evidence type="ECO:0000313" key="9">
    <source>
        <dbReference type="Proteomes" id="UP000436181"/>
    </source>
</evidence>
<evidence type="ECO:0000256" key="6">
    <source>
        <dbReference type="SAM" id="SignalP"/>
    </source>
</evidence>
<organism evidence="8 9">
    <name type="scientific">Corynebacterium zhongnanshanii</name>
    <dbReference type="NCBI Taxonomy" id="2768834"/>
    <lineage>
        <taxon>Bacteria</taxon>
        <taxon>Bacillati</taxon>
        <taxon>Actinomycetota</taxon>
        <taxon>Actinomycetes</taxon>
        <taxon>Mycobacteriales</taxon>
        <taxon>Corynebacteriaceae</taxon>
        <taxon>Corynebacterium</taxon>
    </lineage>
</organism>
<dbReference type="RefSeq" id="WP_151842860.1">
    <property type="nucleotide sequence ID" value="NZ_CP061033.1"/>
</dbReference>
<evidence type="ECO:0000259" key="7">
    <source>
        <dbReference type="PROSITE" id="PS50983"/>
    </source>
</evidence>
<accession>A0ABQ6VDF7</accession>
<dbReference type="EMBL" id="WBZJ01000004">
    <property type="protein sequence ID" value="KAB3519137.1"/>
    <property type="molecule type" value="Genomic_DNA"/>
</dbReference>
<name>A0ABQ6VDF7_9CORY</name>
<dbReference type="NCBIfam" id="NF008200">
    <property type="entry name" value="PRK10957.1"/>
    <property type="match status" value="1"/>
</dbReference>
<feature type="region of interest" description="Disordered" evidence="5">
    <location>
        <begin position="37"/>
        <end position="76"/>
    </location>
</feature>
<dbReference type="SUPFAM" id="SSF53807">
    <property type="entry name" value="Helical backbone' metal receptor"/>
    <property type="match status" value="1"/>
</dbReference>
<evidence type="ECO:0000256" key="2">
    <source>
        <dbReference type="ARBA" id="ARBA00008814"/>
    </source>
</evidence>
<feature type="domain" description="Fe/B12 periplasmic-binding" evidence="7">
    <location>
        <begin position="85"/>
        <end position="360"/>
    </location>
</feature>
<evidence type="ECO:0000256" key="3">
    <source>
        <dbReference type="ARBA" id="ARBA00022448"/>
    </source>
</evidence>
<evidence type="ECO:0000256" key="1">
    <source>
        <dbReference type="ARBA" id="ARBA00004196"/>
    </source>
</evidence>
<proteinExistence type="inferred from homology"/>
<dbReference type="InterPro" id="IPR002491">
    <property type="entry name" value="ABC_transptr_periplasmic_BD"/>
</dbReference>
<gene>
    <name evidence="8" type="primary">fepB</name>
    <name evidence="8" type="ORF">F8377_08995</name>
</gene>
<protein>
    <submittedName>
        <fullName evidence="8">Fe2+-enterobactin ABC transporter substrate-binding protein</fullName>
    </submittedName>
</protein>
<sequence length="360" mass="38322">MSHLMNRPSQRRAGMRGLKAVVAATLAGSLGLGVAACSSDSSSDNSSSSDAKSASDSSSNAETAQWPRTISTDDGELKLDAQPKRIVSTSTTLTGALLAVGAPVVATGVAAPNTPSLSDDQGFFNQWADEAKKAGVEKLWQNGSPDVEKATEYDADLIVVSKNSGDSVFDQVDKLRKIAPVLVVDYSDASWQDVTTKIGEATGYEAKAKEIIADFDSRLEEVKKNISVPEGTTSPFIVFPDGSGAAALTKESPQSQILSRLGFTLADIPDEVKGDTSMGKDRGDIVKLSMENIQKGLPGDTWISVASNEKTKKTIESEPAFNTSPAVKNGKLYHTPGETFRLDYYSAMLLLDSIEQQFKK</sequence>
<keyword evidence="4 6" id="KW-0732">Signal</keyword>
<dbReference type="Proteomes" id="UP000436181">
    <property type="component" value="Unassembled WGS sequence"/>
</dbReference>
<reference evidence="8 9" key="1">
    <citation type="submission" date="2019-10" db="EMBL/GenBank/DDBJ databases">
        <title>Corynebacterium sp novel species isolated from the respiratory tract of Marmot.</title>
        <authorList>
            <person name="Zhang G."/>
        </authorList>
    </citation>
    <scope>NUCLEOTIDE SEQUENCE [LARGE SCALE GENOMIC DNA]</scope>
    <source>
        <strain evidence="8 9">336</strain>
    </source>
</reference>
<dbReference type="PANTHER" id="PTHR30532:SF24">
    <property type="entry name" value="FERRIC ENTEROBACTIN-BINDING PERIPLASMIC PROTEIN FEPB"/>
    <property type="match status" value="1"/>
</dbReference>
<keyword evidence="3" id="KW-0813">Transport</keyword>
<comment type="caution">
    <text evidence="8">The sequence shown here is derived from an EMBL/GenBank/DDBJ whole genome shotgun (WGS) entry which is preliminary data.</text>
</comment>
<dbReference type="PROSITE" id="PS50983">
    <property type="entry name" value="FE_B12_PBP"/>
    <property type="match status" value="1"/>
</dbReference>
<dbReference type="InterPro" id="IPR051313">
    <property type="entry name" value="Bact_iron-sidero_bind"/>
</dbReference>
<feature type="chain" id="PRO_5046929607" evidence="6">
    <location>
        <begin position="36"/>
        <end position="360"/>
    </location>
</feature>
<dbReference type="PANTHER" id="PTHR30532">
    <property type="entry name" value="IRON III DICITRATE-BINDING PERIPLASMIC PROTEIN"/>
    <property type="match status" value="1"/>
</dbReference>
<evidence type="ECO:0000256" key="4">
    <source>
        <dbReference type="ARBA" id="ARBA00022729"/>
    </source>
</evidence>
<dbReference type="Pfam" id="PF01497">
    <property type="entry name" value="Peripla_BP_2"/>
    <property type="match status" value="1"/>
</dbReference>
<feature type="signal peptide" evidence="6">
    <location>
        <begin position="1"/>
        <end position="35"/>
    </location>
</feature>
<dbReference type="Gene3D" id="3.40.50.1980">
    <property type="entry name" value="Nitrogenase molybdenum iron protein domain"/>
    <property type="match status" value="2"/>
</dbReference>
<feature type="compositionally biased region" description="Polar residues" evidence="5">
    <location>
        <begin position="60"/>
        <end position="72"/>
    </location>
</feature>